<name>A0A075W7Q5_GALSU</name>
<evidence type="ECO:0000313" key="9">
    <source>
        <dbReference type="EMBL" id="AIG92479.1"/>
    </source>
</evidence>
<evidence type="ECO:0000256" key="4">
    <source>
        <dbReference type="ARBA" id="ARBA00022980"/>
    </source>
</evidence>
<dbReference type="GO" id="GO:1990904">
    <property type="term" value="C:ribonucleoprotein complex"/>
    <property type="evidence" value="ECO:0007669"/>
    <property type="project" value="UniProtKB-KW"/>
</dbReference>
<dbReference type="Gene3D" id="3.10.430.100">
    <property type="entry name" value="Ribosomal protein L9, C-terminal domain"/>
    <property type="match status" value="1"/>
</dbReference>
<dbReference type="InterPro" id="IPR036791">
    <property type="entry name" value="Ribosomal_bL9_C_sf"/>
</dbReference>
<sequence length="155" mass="18356">MKKNKQHIEVFLYQNIKSLAKKGDIIKVAPGYARNYLIPQDLAEIVNQNNLKKFINIQNRIKNKEKTFQDYFNNLKLYINQIYILNIKKKAGKNGLIFGRINEKEIVKLIYDLTEYKINKKQITMPEIKYIGAYQVKLNFMNEINAIIQVQIIPY</sequence>
<dbReference type="SUPFAM" id="SSF55658">
    <property type="entry name" value="L9 N-domain-like"/>
    <property type="match status" value="1"/>
</dbReference>
<geneLocation type="plastid" evidence="9"/>
<dbReference type="PANTHER" id="PTHR21368">
    <property type="entry name" value="50S RIBOSOMAL PROTEIN L9"/>
    <property type="match status" value="1"/>
</dbReference>
<dbReference type="GeneID" id="20005515"/>
<comment type="similarity">
    <text evidence="1">Belongs to the bacterial ribosomal protein bL9 family.</text>
</comment>
<dbReference type="EMBL" id="KJ700459">
    <property type="protein sequence ID" value="AIG92479.1"/>
    <property type="molecule type" value="Genomic_DNA"/>
</dbReference>
<dbReference type="RefSeq" id="YP_009051033.1">
    <property type="nucleotide sequence ID" value="NC_024665.1"/>
</dbReference>
<dbReference type="GO" id="GO:0006412">
    <property type="term" value="P:translation"/>
    <property type="evidence" value="ECO:0007669"/>
    <property type="project" value="InterPro"/>
</dbReference>
<keyword evidence="9" id="KW-0934">Plastid</keyword>
<dbReference type="NCBIfam" id="TIGR00158">
    <property type="entry name" value="L9"/>
    <property type="match status" value="1"/>
</dbReference>
<dbReference type="GO" id="GO:0019843">
    <property type="term" value="F:rRNA binding"/>
    <property type="evidence" value="ECO:0007669"/>
    <property type="project" value="UniProtKB-KW"/>
</dbReference>
<dbReference type="InterPro" id="IPR009027">
    <property type="entry name" value="Ribosomal_bL9/RNase_H1_N"/>
</dbReference>
<keyword evidence="4 9" id="KW-0689">Ribosomal protein</keyword>
<organism evidence="9">
    <name type="scientific">Galdieria sulphuraria</name>
    <name type="common">Red alga</name>
    <dbReference type="NCBI Taxonomy" id="130081"/>
    <lineage>
        <taxon>Eukaryota</taxon>
        <taxon>Rhodophyta</taxon>
        <taxon>Bangiophyceae</taxon>
        <taxon>Galdieriales</taxon>
        <taxon>Galdieriaceae</taxon>
        <taxon>Galdieria</taxon>
    </lineage>
</organism>
<keyword evidence="3" id="KW-0694">RNA-binding</keyword>
<keyword evidence="2" id="KW-0699">rRNA-binding</keyword>
<evidence type="ECO:0000256" key="1">
    <source>
        <dbReference type="ARBA" id="ARBA00010605"/>
    </source>
</evidence>
<dbReference type="InterPro" id="IPR020594">
    <property type="entry name" value="Ribosomal_bL9_bac/chp"/>
</dbReference>
<keyword evidence="5" id="KW-0687">Ribonucleoprotein</keyword>
<evidence type="ECO:0000256" key="5">
    <source>
        <dbReference type="ARBA" id="ARBA00023274"/>
    </source>
</evidence>
<dbReference type="InterPro" id="IPR020070">
    <property type="entry name" value="Ribosomal_bL9_N"/>
</dbReference>
<gene>
    <name evidence="9" type="primary">rpl9</name>
</gene>
<dbReference type="GO" id="GO:0005840">
    <property type="term" value="C:ribosome"/>
    <property type="evidence" value="ECO:0007669"/>
    <property type="project" value="UniProtKB-KW"/>
</dbReference>
<reference evidence="9" key="1">
    <citation type="journal article" date="2015" name="Genome Biol. Evol.">
        <title>Extreme features of the Galdieria sulphuraria organellar genomes: a consequence of polyextremophily?</title>
        <authorList>
            <person name="Jain K."/>
            <person name="Krause K."/>
            <person name="Grewe F."/>
            <person name="Nelson G.F."/>
            <person name="Weber A.P."/>
            <person name="Christensen A.C."/>
            <person name="Mower J.P."/>
        </authorList>
    </citation>
    <scope>NUCLEOTIDE SEQUENCE</scope>
    <source>
        <strain evidence="9">074W</strain>
    </source>
</reference>
<dbReference type="InterPro" id="IPR020069">
    <property type="entry name" value="Ribosomal_bL9_C"/>
</dbReference>
<evidence type="ECO:0000259" key="7">
    <source>
        <dbReference type="Pfam" id="PF01281"/>
    </source>
</evidence>
<dbReference type="HAMAP" id="MF_00503">
    <property type="entry name" value="Ribosomal_bL9"/>
    <property type="match status" value="1"/>
</dbReference>
<dbReference type="Gene3D" id="3.40.5.10">
    <property type="entry name" value="Ribosomal protein L9, N-terminal domain"/>
    <property type="match status" value="1"/>
</dbReference>
<evidence type="ECO:0000256" key="3">
    <source>
        <dbReference type="ARBA" id="ARBA00022884"/>
    </source>
</evidence>
<dbReference type="KEGG" id="gsl:JL72_p177"/>
<feature type="domain" description="Large ribosomal subunit protein bL9 C-terminal" evidence="8">
    <location>
        <begin position="79"/>
        <end position="153"/>
    </location>
</feature>
<evidence type="ECO:0000256" key="2">
    <source>
        <dbReference type="ARBA" id="ARBA00022730"/>
    </source>
</evidence>
<protein>
    <recommendedName>
        <fullName evidence="6">50S ribosomal protein L9, chloroplastic</fullName>
    </recommendedName>
</protein>
<dbReference type="SUPFAM" id="SSF55653">
    <property type="entry name" value="Ribosomal protein L9 C-domain"/>
    <property type="match status" value="1"/>
</dbReference>
<dbReference type="GO" id="GO:0003735">
    <property type="term" value="F:structural constituent of ribosome"/>
    <property type="evidence" value="ECO:0007669"/>
    <property type="project" value="InterPro"/>
</dbReference>
<evidence type="ECO:0000259" key="8">
    <source>
        <dbReference type="Pfam" id="PF03948"/>
    </source>
</evidence>
<dbReference type="InterPro" id="IPR036935">
    <property type="entry name" value="Ribosomal_bL9_N_sf"/>
</dbReference>
<dbReference type="AlphaFoldDB" id="A0A075W7Q5"/>
<dbReference type="Pfam" id="PF01281">
    <property type="entry name" value="Ribosomal_L9_N"/>
    <property type="match status" value="1"/>
</dbReference>
<accession>A0A075W7Q5</accession>
<evidence type="ECO:0000256" key="6">
    <source>
        <dbReference type="ARBA" id="ARBA00035427"/>
    </source>
</evidence>
<proteinExistence type="inferred from homology"/>
<dbReference type="InterPro" id="IPR000244">
    <property type="entry name" value="Ribosomal_bL9"/>
</dbReference>
<feature type="domain" description="Ribosomal protein L9" evidence="7">
    <location>
        <begin position="8"/>
        <end position="54"/>
    </location>
</feature>
<dbReference type="Pfam" id="PF03948">
    <property type="entry name" value="Ribosomal_L9_C"/>
    <property type="match status" value="1"/>
</dbReference>